<dbReference type="RefSeq" id="WP_076161257.1">
    <property type="nucleotide sequence ID" value="NZ_JBEZVB010000184.1"/>
</dbReference>
<dbReference type="STRING" id="76021.BS329_15445"/>
<dbReference type="AlphaFoldDB" id="A0A1R0KU55"/>
<name>A0A1R0KU55_9PSEU</name>
<evidence type="ECO:0000256" key="1">
    <source>
        <dbReference type="SAM" id="MobiDB-lite"/>
    </source>
</evidence>
<keyword evidence="3" id="KW-1185">Reference proteome</keyword>
<evidence type="ECO:0000313" key="3">
    <source>
        <dbReference type="Proteomes" id="UP000187486"/>
    </source>
</evidence>
<organism evidence="2 3">
    <name type="scientific">Amycolatopsis coloradensis</name>
    <dbReference type="NCBI Taxonomy" id="76021"/>
    <lineage>
        <taxon>Bacteria</taxon>
        <taxon>Bacillati</taxon>
        <taxon>Actinomycetota</taxon>
        <taxon>Actinomycetes</taxon>
        <taxon>Pseudonocardiales</taxon>
        <taxon>Pseudonocardiaceae</taxon>
        <taxon>Amycolatopsis</taxon>
    </lineage>
</organism>
<sequence>MLDTAAASDRAAATAGGQDLSTMTSDELLRERAELDADEALASQVAPANEGWLDEIGAQRWAIQRRLLDLGWRKGSSE</sequence>
<dbReference type="EMBL" id="MQUQ01000007">
    <property type="protein sequence ID" value="OLZ51659.1"/>
    <property type="molecule type" value="Genomic_DNA"/>
</dbReference>
<feature type="region of interest" description="Disordered" evidence="1">
    <location>
        <begin position="1"/>
        <end position="31"/>
    </location>
</feature>
<evidence type="ECO:0000313" key="2">
    <source>
        <dbReference type="EMBL" id="OLZ51659.1"/>
    </source>
</evidence>
<feature type="compositionally biased region" description="Low complexity" evidence="1">
    <location>
        <begin position="1"/>
        <end position="15"/>
    </location>
</feature>
<proteinExistence type="predicted"/>
<reference evidence="2 3" key="1">
    <citation type="submission" date="2016-01" db="EMBL/GenBank/DDBJ databases">
        <title>Amycolatopsis coloradensis genome sequencing and assembly.</title>
        <authorList>
            <person name="Mayilraj S."/>
        </authorList>
    </citation>
    <scope>NUCLEOTIDE SEQUENCE [LARGE SCALE GENOMIC DNA]</scope>
    <source>
        <strain evidence="2 3">DSM 44225</strain>
    </source>
</reference>
<comment type="caution">
    <text evidence="2">The sequence shown here is derived from an EMBL/GenBank/DDBJ whole genome shotgun (WGS) entry which is preliminary data.</text>
</comment>
<protein>
    <submittedName>
        <fullName evidence="2">Uncharacterized protein</fullName>
    </submittedName>
</protein>
<gene>
    <name evidence="2" type="ORF">BS329_15445</name>
</gene>
<dbReference type="Proteomes" id="UP000187486">
    <property type="component" value="Unassembled WGS sequence"/>
</dbReference>
<accession>A0A1R0KU55</accession>